<dbReference type="EMBL" id="BK015671">
    <property type="protein sequence ID" value="DAE19266.1"/>
    <property type="molecule type" value="Genomic_DNA"/>
</dbReference>
<evidence type="ECO:0000256" key="1">
    <source>
        <dbReference type="ARBA" id="ARBA00008579"/>
    </source>
</evidence>
<dbReference type="GO" id="GO:0098004">
    <property type="term" value="P:virus tail fiber assembly"/>
    <property type="evidence" value="ECO:0007669"/>
    <property type="project" value="UniProtKB-KW"/>
</dbReference>
<name>A0A8S5QJT6_9CAUD</name>
<keyword evidence="2" id="KW-1188">Viral release from host cell</keyword>
<dbReference type="Pfam" id="PF02413">
    <property type="entry name" value="Caudo_TAP"/>
    <property type="match status" value="1"/>
</dbReference>
<reference evidence="4" key="1">
    <citation type="journal article" date="2021" name="Proc. Natl. Acad. Sci. U.S.A.">
        <title>A Catalog of Tens of Thousands of Viruses from Human Metagenomes Reveals Hidden Associations with Chronic Diseases.</title>
        <authorList>
            <person name="Tisza M.J."/>
            <person name="Buck C.B."/>
        </authorList>
    </citation>
    <scope>NUCLEOTIDE SEQUENCE</scope>
    <source>
        <strain evidence="4">Ct3zR3</strain>
    </source>
</reference>
<evidence type="ECO:0000313" key="4">
    <source>
        <dbReference type="EMBL" id="DAE19266.1"/>
    </source>
</evidence>
<proteinExistence type="inferred from homology"/>
<evidence type="ECO:0000256" key="2">
    <source>
        <dbReference type="ARBA" id="ARBA00022465"/>
    </source>
</evidence>
<keyword evidence="2" id="KW-1245">Viral tail assembly</keyword>
<dbReference type="InterPro" id="IPR003458">
    <property type="entry name" value="Phage_T4_Gp38_tail_assem"/>
</dbReference>
<comment type="similarity">
    <text evidence="1">Belongs to the tfa family.</text>
</comment>
<keyword evidence="3" id="KW-1246">Viral tail fiber assembly</keyword>
<protein>
    <submittedName>
        <fullName evidence="4">Tail fiber assembly protein</fullName>
    </submittedName>
</protein>
<evidence type="ECO:0000256" key="3">
    <source>
        <dbReference type="ARBA" id="ARBA00023138"/>
    </source>
</evidence>
<sequence>MKLINEVTNIIAPMADALNGGYIDDKDIRRLDKWQRYRYELTKINISLAPDIEWPQKPE</sequence>
<organism evidence="4">
    <name type="scientific">Myoviridae sp. ct3zR3</name>
    <dbReference type="NCBI Taxonomy" id="2825029"/>
    <lineage>
        <taxon>Viruses</taxon>
        <taxon>Duplodnaviria</taxon>
        <taxon>Heunggongvirae</taxon>
        <taxon>Uroviricota</taxon>
        <taxon>Caudoviricetes</taxon>
    </lineage>
</organism>
<accession>A0A8S5QJT6</accession>